<dbReference type="Gene3D" id="3.40.50.720">
    <property type="entry name" value="NAD(P)-binding Rossmann-like Domain"/>
    <property type="match status" value="1"/>
</dbReference>
<dbReference type="InterPro" id="IPR057326">
    <property type="entry name" value="KR_dom"/>
</dbReference>
<reference evidence="3 4" key="1">
    <citation type="submission" date="2013-12" db="EMBL/GenBank/DDBJ databases">
        <authorList>
            <person name="Stott M."/>
        </authorList>
    </citation>
    <scope>NUCLEOTIDE SEQUENCE [LARGE SCALE GENOMIC DNA]</scope>
    <source>
        <strain evidence="3 4">K22</strain>
    </source>
</reference>
<evidence type="ECO:0000313" key="4">
    <source>
        <dbReference type="Proteomes" id="UP000031518"/>
    </source>
</evidence>
<dbReference type="FunFam" id="3.40.50.720:FF:000084">
    <property type="entry name" value="Short-chain dehydrogenase reductase"/>
    <property type="match status" value="1"/>
</dbReference>
<dbReference type="Pfam" id="PF13561">
    <property type="entry name" value="adh_short_C2"/>
    <property type="match status" value="1"/>
</dbReference>
<dbReference type="STRING" id="454194.PYK22_00315"/>
<dbReference type="RefSeq" id="WP_041973450.1">
    <property type="nucleotide sequence ID" value="NZ_CBXV010000001.1"/>
</dbReference>
<evidence type="ECO:0000259" key="2">
    <source>
        <dbReference type="SMART" id="SM00822"/>
    </source>
</evidence>
<keyword evidence="3" id="KW-0560">Oxidoreductase</keyword>
<evidence type="ECO:0000256" key="1">
    <source>
        <dbReference type="ARBA" id="ARBA00006484"/>
    </source>
</evidence>
<dbReference type="InterPro" id="IPR002347">
    <property type="entry name" value="SDR_fam"/>
</dbReference>
<dbReference type="InterPro" id="IPR020904">
    <property type="entry name" value="Sc_DH/Rdtase_CS"/>
</dbReference>
<dbReference type="EMBL" id="CBXV010000001">
    <property type="protein sequence ID" value="CDM64322.1"/>
    <property type="molecule type" value="Genomic_DNA"/>
</dbReference>
<protein>
    <recommendedName>
        <fullName evidence="2">Ketoreductase domain-containing protein</fullName>
    </recommendedName>
</protein>
<dbReference type="PANTHER" id="PTHR42760">
    <property type="entry name" value="SHORT-CHAIN DEHYDROGENASES/REDUCTASES FAMILY MEMBER"/>
    <property type="match status" value="1"/>
</dbReference>
<comment type="similarity">
    <text evidence="1">Belongs to the short-chain dehydrogenases/reductases (SDR) family.</text>
</comment>
<dbReference type="GO" id="GO:0016616">
    <property type="term" value="F:oxidoreductase activity, acting on the CH-OH group of donors, NAD or NADP as acceptor"/>
    <property type="evidence" value="ECO:0007669"/>
    <property type="project" value="UniProtKB-ARBA"/>
</dbReference>
<accession>A0A0B6WUF0</accession>
<reference evidence="3 4" key="2">
    <citation type="submission" date="2015-01" db="EMBL/GenBank/DDBJ databases">
        <title>Complete genome sequence of Pyrinomonas methylaliphatogenes type strain K22T.</title>
        <authorList>
            <person name="Lee K.C.Y."/>
            <person name="Power J.F."/>
            <person name="Dunfield P.F."/>
            <person name="Morgan X.C."/>
            <person name="Huttenhower C."/>
            <person name="Stott M.B."/>
        </authorList>
    </citation>
    <scope>NUCLEOTIDE SEQUENCE [LARGE SCALE GENOMIC DNA]</scope>
    <source>
        <strain evidence="3 4">K22</strain>
    </source>
</reference>
<dbReference type="Proteomes" id="UP000031518">
    <property type="component" value="Unassembled WGS sequence"/>
</dbReference>
<dbReference type="OrthoDB" id="9803333at2"/>
<dbReference type="SMART" id="SM00822">
    <property type="entry name" value="PKS_KR"/>
    <property type="match status" value="1"/>
</dbReference>
<dbReference type="PRINTS" id="PR00081">
    <property type="entry name" value="GDHRDH"/>
</dbReference>
<sequence>MKEKFDLSGKVALVTGASSGIGRATAIALAGCGAAVCINYHRNERGAEETRAAIIAAGGRAMVARADVTRRADVRSLIERAVAELGPIDILVNNAGSLIERLRILELTEERWDEVIALNLKSAFLCSQAVAASMMERRTGAIINVASIAGRNGGALGSIHYSTAKGGLIAFTKGLAKELAPYGVRVNAVNPGVIDTPYHEQFSTPEMMRAYTNNIPLGRIGHPAEVASVIVFLASDAASYLVGETVEINGGMLML</sequence>
<feature type="domain" description="Ketoreductase" evidence="2">
    <location>
        <begin position="10"/>
        <end position="197"/>
    </location>
</feature>
<dbReference type="SUPFAM" id="SSF51735">
    <property type="entry name" value="NAD(P)-binding Rossmann-fold domains"/>
    <property type="match status" value="1"/>
</dbReference>
<dbReference type="PROSITE" id="PS00061">
    <property type="entry name" value="ADH_SHORT"/>
    <property type="match status" value="1"/>
</dbReference>
<organism evidence="3 4">
    <name type="scientific">Pyrinomonas methylaliphatogenes</name>
    <dbReference type="NCBI Taxonomy" id="454194"/>
    <lineage>
        <taxon>Bacteria</taxon>
        <taxon>Pseudomonadati</taxon>
        <taxon>Acidobacteriota</taxon>
        <taxon>Blastocatellia</taxon>
        <taxon>Blastocatellales</taxon>
        <taxon>Pyrinomonadaceae</taxon>
        <taxon>Pyrinomonas</taxon>
    </lineage>
</organism>
<dbReference type="PRINTS" id="PR00080">
    <property type="entry name" value="SDRFAMILY"/>
</dbReference>
<keyword evidence="4" id="KW-1185">Reference proteome</keyword>
<dbReference type="NCBIfam" id="NF009466">
    <property type="entry name" value="PRK12826.1-2"/>
    <property type="match status" value="1"/>
</dbReference>
<gene>
    <name evidence="3" type="ORF">PYK22_00315</name>
</gene>
<proteinExistence type="inferred from homology"/>
<name>A0A0B6WUF0_9BACT</name>
<dbReference type="AlphaFoldDB" id="A0A0B6WUF0"/>
<dbReference type="InterPro" id="IPR036291">
    <property type="entry name" value="NAD(P)-bd_dom_sf"/>
</dbReference>
<dbReference type="NCBIfam" id="NF005559">
    <property type="entry name" value="PRK07231.1"/>
    <property type="match status" value="1"/>
</dbReference>
<dbReference type="GO" id="GO:0030497">
    <property type="term" value="P:fatty acid elongation"/>
    <property type="evidence" value="ECO:0007669"/>
    <property type="project" value="TreeGrafter"/>
</dbReference>
<dbReference type="PANTHER" id="PTHR42760:SF40">
    <property type="entry name" value="3-OXOACYL-[ACYL-CARRIER-PROTEIN] REDUCTASE, CHLOROPLASTIC"/>
    <property type="match status" value="1"/>
</dbReference>
<evidence type="ECO:0000313" key="3">
    <source>
        <dbReference type="EMBL" id="CDM64322.1"/>
    </source>
</evidence>